<evidence type="ECO:0008006" key="4">
    <source>
        <dbReference type="Google" id="ProtNLM"/>
    </source>
</evidence>
<keyword evidence="3" id="KW-1185">Reference proteome</keyword>
<dbReference type="EMBL" id="CP023270">
    <property type="protein sequence ID" value="AVJ28168.1"/>
    <property type="molecule type" value="Genomic_DNA"/>
</dbReference>
<keyword evidence="1" id="KW-1133">Transmembrane helix</keyword>
<protein>
    <recommendedName>
        <fullName evidence="4">DUF4381 domain-containing protein</fullName>
    </recommendedName>
</protein>
<evidence type="ECO:0000256" key="1">
    <source>
        <dbReference type="SAM" id="Phobius"/>
    </source>
</evidence>
<gene>
    <name evidence="2" type="ORF">CLM73_14175</name>
</gene>
<dbReference type="AlphaFoldDB" id="A0A2S0I836"/>
<organism evidence="2 3">
    <name type="scientific">Achromobacter spanius</name>
    <dbReference type="NCBI Taxonomy" id="217203"/>
    <lineage>
        <taxon>Bacteria</taxon>
        <taxon>Pseudomonadati</taxon>
        <taxon>Pseudomonadota</taxon>
        <taxon>Betaproteobacteria</taxon>
        <taxon>Burkholderiales</taxon>
        <taxon>Alcaligenaceae</taxon>
        <taxon>Achromobacter</taxon>
    </lineage>
</organism>
<proteinExistence type="predicted"/>
<keyword evidence="1" id="KW-0812">Transmembrane</keyword>
<keyword evidence="1" id="KW-0472">Membrane</keyword>
<name>A0A2S0I836_9BURK</name>
<evidence type="ECO:0000313" key="3">
    <source>
        <dbReference type="Proteomes" id="UP000239477"/>
    </source>
</evidence>
<dbReference type="Proteomes" id="UP000239477">
    <property type="component" value="Chromosome"/>
</dbReference>
<sequence length="166" mass="18300">MSEALPGLDQLRELPLPAVVPYWPETWGWAVLAVVLLAGGAWAAAVIWRRRHRNLYRRQALEALRRLAQAAAADPLAARGLPALLKRTALAAQRPDGRAAVASLSGEPWIRYLEHDVPAGFPEHAPELMRLLAYAPDDAVRGLDGAALSQLFRASREWMVKHHVEA</sequence>
<accession>A0A2S0I836</accession>
<dbReference type="OrthoDB" id="5406089at2"/>
<dbReference type="RefSeq" id="WP_105238975.1">
    <property type="nucleotide sequence ID" value="NZ_CP023270.1"/>
</dbReference>
<reference evidence="2 3" key="1">
    <citation type="submission" date="2017-09" db="EMBL/GenBank/DDBJ databases">
        <title>Genomic, metabolic, and phenotypic characteristics of bacterial isolates from the natural microbiome of the model nematode Caenorhabditis elegans.</title>
        <authorList>
            <person name="Zimmermann J."/>
            <person name="Obeng N."/>
            <person name="Yang W."/>
            <person name="Obeng O."/>
            <person name="Kissoyan K."/>
            <person name="Pees B."/>
            <person name="Dirksen P."/>
            <person name="Hoppner M."/>
            <person name="Franke A."/>
            <person name="Rosenstiel P."/>
            <person name="Leippe M."/>
            <person name="Dierking K."/>
            <person name="Kaleta C."/>
            <person name="Schulenburg H."/>
        </authorList>
    </citation>
    <scope>NUCLEOTIDE SEQUENCE [LARGE SCALE GENOMIC DNA]</scope>
    <source>
        <strain evidence="2 3">MYb73</strain>
    </source>
</reference>
<feature type="transmembrane region" description="Helical" evidence="1">
    <location>
        <begin position="27"/>
        <end position="48"/>
    </location>
</feature>
<dbReference type="InterPro" id="IPR025489">
    <property type="entry name" value="DUF4381"/>
</dbReference>
<evidence type="ECO:0000313" key="2">
    <source>
        <dbReference type="EMBL" id="AVJ28168.1"/>
    </source>
</evidence>
<dbReference type="Pfam" id="PF14316">
    <property type="entry name" value="DUF4381"/>
    <property type="match status" value="1"/>
</dbReference>